<evidence type="ECO:0000313" key="2">
    <source>
        <dbReference type="Proteomes" id="UP000008820"/>
    </source>
</evidence>
<dbReference type="InParanoid" id="A0A6I8TQ56"/>
<accession>A0A6I8TQ56</accession>
<proteinExistence type="predicted"/>
<keyword evidence="2" id="KW-1185">Reference proteome</keyword>
<gene>
    <name evidence="1" type="primary">110679446</name>
</gene>
<dbReference type="EnsemblMetazoa" id="AAEL022984-RA">
    <property type="protein sequence ID" value="AAEL022984-PA"/>
    <property type="gene ID" value="AAEL022984"/>
</dbReference>
<dbReference type="Proteomes" id="UP000008820">
    <property type="component" value="Chromosome 3"/>
</dbReference>
<reference evidence="1 2" key="1">
    <citation type="submission" date="2017-06" db="EMBL/GenBank/DDBJ databases">
        <title>Aedes aegypti genome working group (AGWG) sequencing and assembly.</title>
        <authorList>
            <consortium name="Aedes aegypti Genome Working Group (AGWG)"/>
            <person name="Matthews B.J."/>
        </authorList>
    </citation>
    <scope>NUCLEOTIDE SEQUENCE [LARGE SCALE GENOMIC DNA]</scope>
    <source>
        <strain evidence="1 2">LVP_AGWG</strain>
    </source>
</reference>
<dbReference type="AlphaFoldDB" id="A0A6I8TQ56"/>
<name>A0A6I8TQ56_AEDAE</name>
<reference evidence="1" key="2">
    <citation type="submission" date="2020-05" db="UniProtKB">
        <authorList>
            <consortium name="EnsemblMetazoa"/>
        </authorList>
    </citation>
    <scope>IDENTIFICATION</scope>
    <source>
        <strain evidence="1">LVP_AGWG</strain>
    </source>
</reference>
<organism evidence="1 2">
    <name type="scientific">Aedes aegypti</name>
    <name type="common">Yellowfever mosquito</name>
    <name type="synonym">Culex aegypti</name>
    <dbReference type="NCBI Taxonomy" id="7159"/>
    <lineage>
        <taxon>Eukaryota</taxon>
        <taxon>Metazoa</taxon>
        <taxon>Ecdysozoa</taxon>
        <taxon>Arthropoda</taxon>
        <taxon>Hexapoda</taxon>
        <taxon>Insecta</taxon>
        <taxon>Pterygota</taxon>
        <taxon>Neoptera</taxon>
        <taxon>Endopterygota</taxon>
        <taxon>Diptera</taxon>
        <taxon>Nematocera</taxon>
        <taxon>Culicoidea</taxon>
        <taxon>Culicidae</taxon>
        <taxon>Culicinae</taxon>
        <taxon>Aedini</taxon>
        <taxon>Aedes</taxon>
        <taxon>Stegomyia</taxon>
    </lineage>
</organism>
<protein>
    <submittedName>
        <fullName evidence="1">Uncharacterized protein</fullName>
    </submittedName>
</protein>
<evidence type="ECO:0000313" key="1">
    <source>
        <dbReference type="EnsemblMetazoa" id="AAEL022984-PA"/>
    </source>
</evidence>
<dbReference type="OrthoDB" id="7765348at2759"/>
<sequence length="549" mass="61337">MQGGWGGGGCWCSKTSTHGPLFFRLLLLTSLFIVVFQLESSVLGSLDQQNVKTAKRVLDIQMDLFKDLDELDIDCDQPESLCVTATAKAPNVKKEAAKPTYSGTARFTQKKSMIPVPTMAQAAGTARAERTSPVVGQSEPLRVSSTAHASIARKEIQEDLGTRSYKRKTLAIPVPTWTQVAGVIRTAEVSNTRKKTAIPVQLESSVLGSLGLQNVKTAKRVLDLQMDLYKDWDELDIDCDQPERAAPVVNQSEPLRVSSTAHASIARKDTQKDLGIPVPTSTQAAKVIRTAEVSNIRKKTAIPVPTLFGSAGGVRPEQELDEIPMPVSTDEELDAESETDECYCGQQPKIDRLVKENQTLKRRMMKLKQERNEANNRTIRLTDTLNSKVLGDDPHKNQFTELEGYPSRDQLVAFSDLSIKSDYPFMKLLMQELWPEGFVNRSITGRSSHNPFGRPPKTGKKTRLDLPTQRTIPLESDKVKYCEGKLYLFIYFLFFITVLFLFVDRLMEHRLYRGDCPTVAKAVALGAKKLMRSVLSYYGTKRTTEEEDQ</sequence>